<dbReference type="EMBL" id="HACG01018569">
    <property type="protein sequence ID" value="CEK65434.1"/>
    <property type="molecule type" value="Transcribed_RNA"/>
</dbReference>
<sequence>KCDNSSYNSKDENMKLICCIDTCIKETNGNKEHHSLTKTIDPFNLTAEEELSQEKYQPYGRKFIQNDDKYEKSLRS</sequence>
<proteinExistence type="predicted"/>
<organism evidence="2">
    <name type="scientific">Arion vulgaris</name>
    <dbReference type="NCBI Taxonomy" id="1028688"/>
    <lineage>
        <taxon>Eukaryota</taxon>
        <taxon>Metazoa</taxon>
        <taxon>Spiralia</taxon>
        <taxon>Lophotrochozoa</taxon>
        <taxon>Mollusca</taxon>
        <taxon>Gastropoda</taxon>
        <taxon>Heterobranchia</taxon>
        <taxon>Euthyneura</taxon>
        <taxon>Panpulmonata</taxon>
        <taxon>Eupulmonata</taxon>
        <taxon>Stylommatophora</taxon>
        <taxon>Helicina</taxon>
        <taxon>Arionoidea</taxon>
        <taxon>Arionidae</taxon>
        <taxon>Arion</taxon>
    </lineage>
</organism>
<gene>
    <name evidence="2" type="primary">ORF55007</name>
</gene>
<name>A0A0B6ZA34_9EUPU</name>
<feature type="non-terminal residue" evidence="2">
    <location>
        <position position="76"/>
    </location>
</feature>
<reference evidence="2" key="1">
    <citation type="submission" date="2014-12" db="EMBL/GenBank/DDBJ databases">
        <title>Insight into the proteome of Arion vulgaris.</title>
        <authorList>
            <person name="Aradska J."/>
            <person name="Bulat T."/>
            <person name="Smidak R."/>
            <person name="Sarate P."/>
            <person name="Gangsoo J."/>
            <person name="Sialana F."/>
            <person name="Bilban M."/>
            <person name="Lubec G."/>
        </authorList>
    </citation>
    <scope>NUCLEOTIDE SEQUENCE</scope>
    <source>
        <tissue evidence="2">Skin</tissue>
    </source>
</reference>
<feature type="non-terminal residue" evidence="2">
    <location>
        <position position="1"/>
    </location>
</feature>
<feature type="compositionally biased region" description="Basic and acidic residues" evidence="1">
    <location>
        <begin position="64"/>
        <end position="76"/>
    </location>
</feature>
<protein>
    <submittedName>
        <fullName evidence="2">Uncharacterized protein</fullName>
    </submittedName>
</protein>
<evidence type="ECO:0000313" key="2">
    <source>
        <dbReference type="EMBL" id="CEK65434.1"/>
    </source>
</evidence>
<evidence type="ECO:0000256" key="1">
    <source>
        <dbReference type="SAM" id="MobiDB-lite"/>
    </source>
</evidence>
<feature type="region of interest" description="Disordered" evidence="1">
    <location>
        <begin position="57"/>
        <end position="76"/>
    </location>
</feature>
<dbReference type="AlphaFoldDB" id="A0A0B6ZA34"/>
<accession>A0A0B6ZA34</accession>